<evidence type="ECO:0000313" key="2">
    <source>
        <dbReference type="Proteomes" id="UP000027135"/>
    </source>
</evidence>
<accession>A0A067R4F7</accession>
<name>A0A067R4F7_ZOONE</name>
<dbReference type="STRING" id="136037.A0A067R4F7"/>
<protein>
    <submittedName>
        <fullName evidence="1">Uncharacterized protein</fullName>
    </submittedName>
</protein>
<sequence>EIRRILNFRNACYFSVQNILFSHLISKNLKIKIYKTIILPFVLYGCTLRGEHRLQRFENRVLRRIFGPMREEDEVWIILHNDKLNLYSPNTVRVIKSMRWAGHVACMDGARGVGWVLVRKPGGKRPLRRPRYRWEDNMKQDQ</sequence>
<proteinExistence type="predicted"/>
<feature type="non-terminal residue" evidence="1">
    <location>
        <position position="1"/>
    </location>
</feature>
<gene>
    <name evidence="1" type="ORF">L798_08160</name>
</gene>
<dbReference type="PANTHER" id="PTHR47027:SF20">
    <property type="entry name" value="REVERSE TRANSCRIPTASE-LIKE PROTEIN WITH RNA-DIRECTED DNA POLYMERASE DOMAIN"/>
    <property type="match status" value="1"/>
</dbReference>
<dbReference type="InParanoid" id="A0A067R4F7"/>
<dbReference type="EMBL" id="KK852711">
    <property type="protein sequence ID" value="KDR17945.1"/>
    <property type="molecule type" value="Genomic_DNA"/>
</dbReference>
<evidence type="ECO:0000313" key="1">
    <source>
        <dbReference type="EMBL" id="KDR17945.1"/>
    </source>
</evidence>
<keyword evidence="2" id="KW-1185">Reference proteome</keyword>
<dbReference type="PANTHER" id="PTHR47027">
    <property type="entry name" value="REVERSE TRANSCRIPTASE DOMAIN-CONTAINING PROTEIN"/>
    <property type="match status" value="1"/>
</dbReference>
<reference evidence="1 2" key="1">
    <citation type="journal article" date="2014" name="Nat. Commun.">
        <title>Molecular traces of alternative social organization in a termite genome.</title>
        <authorList>
            <person name="Terrapon N."/>
            <person name="Li C."/>
            <person name="Robertson H.M."/>
            <person name="Ji L."/>
            <person name="Meng X."/>
            <person name="Booth W."/>
            <person name="Chen Z."/>
            <person name="Childers C.P."/>
            <person name="Glastad K.M."/>
            <person name="Gokhale K."/>
            <person name="Gowin J."/>
            <person name="Gronenberg W."/>
            <person name="Hermansen R.A."/>
            <person name="Hu H."/>
            <person name="Hunt B.G."/>
            <person name="Huylmans A.K."/>
            <person name="Khalil S.M."/>
            <person name="Mitchell R.D."/>
            <person name="Munoz-Torres M.C."/>
            <person name="Mustard J.A."/>
            <person name="Pan H."/>
            <person name="Reese J.T."/>
            <person name="Scharf M.E."/>
            <person name="Sun F."/>
            <person name="Vogel H."/>
            <person name="Xiao J."/>
            <person name="Yang W."/>
            <person name="Yang Z."/>
            <person name="Yang Z."/>
            <person name="Zhou J."/>
            <person name="Zhu J."/>
            <person name="Brent C.S."/>
            <person name="Elsik C.G."/>
            <person name="Goodisman M.A."/>
            <person name="Liberles D.A."/>
            <person name="Roe R.M."/>
            <person name="Vargo E.L."/>
            <person name="Vilcinskas A."/>
            <person name="Wang J."/>
            <person name="Bornberg-Bauer E."/>
            <person name="Korb J."/>
            <person name="Zhang G."/>
            <person name="Liebig J."/>
        </authorList>
    </citation>
    <scope>NUCLEOTIDE SEQUENCE [LARGE SCALE GENOMIC DNA]</scope>
    <source>
        <tissue evidence="1">Whole organism</tissue>
    </source>
</reference>
<dbReference type="AlphaFoldDB" id="A0A067R4F7"/>
<organism evidence="1 2">
    <name type="scientific">Zootermopsis nevadensis</name>
    <name type="common">Dampwood termite</name>
    <dbReference type="NCBI Taxonomy" id="136037"/>
    <lineage>
        <taxon>Eukaryota</taxon>
        <taxon>Metazoa</taxon>
        <taxon>Ecdysozoa</taxon>
        <taxon>Arthropoda</taxon>
        <taxon>Hexapoda</taxon>
        <taxon>Insecta</taxon>
        <taxon>Pterygota</taxon>
        <taxon>Neoptera</taxon>
        <taxon>Polyneoptera</taxon>
        <taxon>Dictyoptera</taxon>
        <taxon>Blattodea</taxon>
        <taxon>Blattoidea</taxon>
        <taxon>Termitoidae</taxon>
        <taxon>Termopsidae</taxon>
        <taxon>Zootermopsis</taxon>
    </lineage>
</organism>
<dbReference type="Proteomes" id="UP000027135">
    <property type="component" value="Unassembled WGS sequence"/>
</dbReference>